<protein>
    <submittedName>
        <fullName evidence="2">Protein N-acetyltransferase, RimJ/RimL family</fullName>
    </submittedName>
</protein>
<reference evidence="3" key="1">
    <citation type="submission" date="2017-02" db="EMBL/GenBank/DDBJ databases">
        <authorList>
            <person name="Varghese N."/>
            <person name="Submissions S."/>
        </authorList>
    </citation>
    <scope>NUCLEOTIDE SEQUENCE [LARGE SCALE GENOMIC DNA]</scope>
    <source>
        <strain evidence="3">DSM 22385</strain>
    </source>
</reference>
<dbReference type="InterPro" id="IPR016181">
    <property type="entry name" value="Acyl_CoA_acyltransferase"/>
</dbReference>
<dbReference type="AlphaFoldDB" id="A0A1T5DA16"/>
<dbReference type="GO" id="GO:0016747">
    <property type="term" value="F:acyltransferase activity, transferring groups other than amino-acyl groups"/>
    <property type="evidence" value="ECO:0007669"/>
    <property type="project" value="InterPro"/>
</dbReference>
<gene>
    <name evidence="2" type="ORF">SAMN05661099_2255</name>
</gene>
<dbReference type="SUPFAM" id="SSF55729">
    <property type="entry name" value="Acyl-CoA N-acyltransferases (Nat)"/>
    <property type="match status" value="1"/>
</dbReference>
<name>A0A1T5DA16_9SPHI</name>
<dbReference type="PROSITE" id="PS51186">
    <property type="entry name" value="GNAT"/>
    <property type="match status" value="1"/>
</dbReference>
<dbReference type="EMBL" id="FUYR01000002">
    <property type="protein sequence ID" value="SKB68628.1"/>
    <property type="molecule type" value="Genomic_DNA"/>
</dbReference>
<dbReference type="Pfam" id="PF13302">
    <property type="entry name" value="Acetyltransf_3"/>
    <property type="match status" value="1"/>
</dbReference>
<dbReference type="PANTHER" id="PTHR43610">
    <property type="entry name" value="BLL6696 PROTEIN"/>
    <property type="match status" value="1"/>
</dbReference>
<feature type="domain" description="N-acetyltransferase" evidence="1">
    <location>
        <begin position="14"/>
        <end position="180"/>
    </location>
</feature>
<proteinExistence type="predicted"/>
<dbReference type="InterPro" id="IPR000182">
    <property type="entry name" value="GNAT_dom"/>
</dbReference>
<accession>A0A1T5DA16</accession>
<keyword evidence="2" id="KW-0808">Transferase</keyword>
<organism evidence="2 3">
    <name type="scientific">Daejeonella lutea</name>
    <dbReference type="NCBI Taxonomy" id="572036"/>
    <lineage>
        <taxon>Bacteria</taxon>
        <taxon>Pseudomonadati</taxon>
        <taxon>Bacteroidota</taxon>
        <taxon>Sphingobacteriia</taxon>
        <taxon>Sphingobacteriales</taxon>
        <taxon>Sphingobacteriaceae</taxon>
        <taxon>Daejeonella</taxon>
    </lineage>
</organism>
<sequence>MIPDLNISLESERTLLRPLTKDDEKELQEIADEESLWIYGTSDLSKPGELKKYIATAIADRNSGICAIWVVIDKKSGKIAGCTRLSEISWKDERGQIGWTWIGSEFQGSGLNRDMKFLILSYGFETLGLNRIELKADERNHRSRQAILGIGATREGVLREHIKLHDGYIRNTVYYSILRSEWETIKEQYFTNFSMYE</sequence>
<dbReference type="Proteomes" id="UP000189981">
    <property type="component" value="Unassembled WGS sequence"/>
</dbReference>
<evidence type="ECO:0000313" key="2">
    <source>
        <dbReference type="EMBL" id="SKB68628.1"/>
    </source>
</evidence>
<dbReference type="STRING" id="572036.SAMN05661099_2255"/>
<dbReference type="RefSeq" id="WP_079702772.1">
    <property type="nucleotide sequence ID" value="NZ_FUYR01000002.1"/>
</dbReference>
<evidence type="ECO:0000313" key="3">
    <source>
        <dbReference type="Proteomes" id="UP000189981"/>
    </source>
</evidence>
<evidence type="ECO:0000259" key="1">
    <source>
        <dbReference type="PROSITE" id="PS51186"/>
    </source>
</evidence>
<dbReference type="Gene3D" id="3.40.630.30">
    <property type="match status" value="1"/>
</dbReference>
<keyword evidence="3" id="KW-1185">Reference proteome</keyword>
<dbReference type="OrthoDB" id="9795199at2"/>
<dbReference type="PANTHER" id="PTHR43610:SF1">
    <property type="entry name" value="N-ACETYLTRANSFERASE DOMAIN-CONTAINING PROTEIN"/>
    <property type="match status" value="1"/>
</dbReference>